<feature type="compositionally biased region" description="Basic and acidic residues" evidence="1">
    <location>
        <begin position="298"/>
        <end position="315"/>
    </location>
</feature>
<evidence type="ECO:0000313" key="2">
    <source>
        <dbReference type="EMBL" id="TNV85712.1"/>
    </source>
</evidence>
<proteinExistence type="predicted"/>
<dbReference type="Proteomes" id="UP000785679">
    <property type="component" value="Unassembled WGS sequence"/>
</dbReference>
<dbReference type="AlphaFoldDB" id="A0A8J8T7U7"/>
<keyword evidence="3" id="KW-1185">Reference proteome</keyword>
<comment type="caution">
    <text evidence="2">The sequence shown here is derived from an EMBL/GenBank/DDBJ whole genome shotgun (WGS) entry which is preliminary data.</text>
</comment>
<dbReference type="EMBL" id="RRYP01001609">
    <property type="protein sequence ID" value="TNV85712.1"/>
    <property type="molecule type" value="Genomic_DNA"/>
</dbReference>
<organism evidence="2 3">
    <name type="scientific">Halteria grandinella</name>
    <dbReference type="NCBI Taxonomy" id="5974"/>
    <lineage>
        <taxon>Eukaryota</taxon>
        <taxon>Sar</taxon>
        <taxon>Alveolata</taxon>
        <taxon>Ciliophora</taxon>
        <taxon>Intramacronucleata</taxon>
        <taxon>Spirotrichea</taxon>
        <taxon>Stichotrichia</taxon>
        <taxon>Sporadotrichida</taxon>
        <taxon>Halteriidae</taxon>
        <taxon>Halteria</taxon>
    </lineage>
</organism>
<evidence type="ECO:0000313" key="3">
    <source>
        <dbReference type="Proteomes" id="UP000785679"/>
    </source>
</evidence>
<sequence>MTKQYAAAVPQTKQLKVPTSQVVNVTFNGADKTSAVNTSIEGSPSVLGIGSANQSQQNECSDDESGEESGMNHKPMSIALQSFGGVSQQERNSITYGANFTPFNIDSLVQAKRNLFAKSSSSSSLLNGMIFSTSSPGFGGGGPGNRSLDMKRNSVMVMGRRPSYFQMKESSILNFDADEVLHRGTDFMIGYDGLKLRAQEHRQMDLELLDGPQTKDEQGEEFFRISMLMNQNPFDRLMILKGYERKSISALSPSKLFILSSSAALQAKSTETKTNNLMKTAHSGSGVRVTFDNLNEDQKEDLKETQSDSSKDSLQRKSSQLGLMKDMKSQSALMMTSFYRLGTNGNAMGNVIAEEEFEDDEGVSSSSKEE</sequence>
<evidence type="ECO:0000256" key="1">
    <source>
        <dbReference type="SAM" id="MobiDB-lite"/>
    </source>
</evidence>
<feature type="region of interest" description="Disordered" evidence="1">
    <location>
        <begin position="45"/>
        <end position="71"/>
    </location>
</feature>
<reference evidence="2" key="1">
    <citation type="submission" date="2019-06" db="EMBL/GenBank/DDBJ databases">
        <authorList>
            <person name="Zheng W."/>
        </authorList>
    </citation>
    <scope>NUCLEOTIDE SEQUENCE</scope>
    <source>
        <strain evidence="2">QDHG01</strain>
    </source>
</reference>
<name>A0A8J8T7U7_HALGN</name>
<protein>
    <submittedName>
        <fullName evidence="2">Uncharacterized protein</fullName>
    </submittedName>
</protein>
<feature type="region of interest" description="Disordered" evidence="1">
    <location>
        <begin position="298"/>
        <end position="321"/>
    </location>
</feature>
<accession>A0A8J8T7U7</accession>
<gene>
    <name evidence="2" type="ORF">FGO68_gene6869</name>
</gene>